<feature type="domain" description="GmrSD restriction endonucleases N-terminal" evidence="2">
    <location>
        <begin position="14"/>
        <end position="160"/>
    </location>
</feature>
<feature type="compositionally biased region" description="Basic and acidic residues" evidence="1">
    <location>
        <begin position="384"/>
        <end position="403"/>
    </location>
</feature>
<evidence type="ECO:0000256" key="1">
    <source>
        <dbReference type="SAM" id="MobiDB-lite"/>
    </source>
</evidence>
<dbReference type="PANTHER" id="PTHR39639">
    <property type="entry name" value="CHROMOSOME 16, WHOLE GENOME SHOTGUN SEQUENCE"/>
    <property type="match status" value="1"/>
</dbReference>
<dbReference type="InterPro" id="IPR004919">
    <property type="entry name" value="GmrSD_N"/>
</dbReference>
<sequence length="403" mass="46342">MSFERSEKSFTIRQFVNKAEKGQLHFDLAIQRNEVWDNLRKSLLIHSILVGFPIPVLFAEDTGDNDLWFMDGKQRGSTILKFHSGDLVLHKDTPDVELDDGTPCIVANKTFEELPKELQNRLDDYSLHIWQFKNMTEEEKETMFLRLNNGIPLKQEELYRVRAGEKINAFVQEIKSMWFWKKSVNLSRTVKNRFGDEGAIYQILYLLDNNGKPVGFAASELNDFIDDIRERGIEADFKMLVKSITHYLGEAVPYKEMFLKKVNLPMLYVMANKAIQMGIPAPKFGGWAQQFFEDNKSADTEYSKACANGTGKVEKVRARLQAMQKHFDEYVTIAKNYQNDKWDKERAKLEAQGISWNAYPEVASTGESEGEQNGLSQVDAQDAVEARDEVIDKQKNDNEPVRA</sequence>
<feature type="compositionally biased region" description="Polar residues" evidence="1">
    <location>
        <begin position="365"/>
        <end position="379"/>
    </location>
</feature>
<organism evidence="3">
    <name type="scientific">Alicyclobacillus phage KKP_3916</name>
    <dbReference type="NCBI Taxonomy" id="3040651"/>
    <lineage>
        <taxon>Viruses</taxon>
        <taxon>Duplodnaviria</taxon>
        <taxon>Heunggongvirae</taxon>
        <taxon>Uroviricota</taxon>
        <taxon>Caudoviricetes</taxon>
    </lineage>
</organism>
<dbReference type="EMBL" id="OQ846916">
    <property type="protein sequence ID" value="WJJ55358.1"/>
    <property type="molecule type" value="Genomic_DNA"/>
</dbReference>
<gene>
    <name evidence="3" type="ORF">QB910_000114</name>
</gene>
<protein>
    <recommendedName>
        <fullName evidence="2">GmrSD restriction endonucleases N-terminal domain-containing protein</fullName>
    </recommendedName>
</protein>
<name>A0AAT9V7Q3_9CAUD</name>
<accession>A0AAT9V7Q3</accession>
<dbReference type="PANTHER" id="PTHR39639:SF1">
    <property type="entry name" value="DUF262 DOMAIN-CONTAINING PROTEIN"/>
    <property type="match status" value="1"/>
</dbReference>
<evidence type="ECO:0000259" key="2">
    <source>
        <dbReference type="Pfam" id="PF03235"/>
    </source>
</evidence>
<proteinExistence type="predicted"/>
<dbReference type="Pfam" id="PF03235">
    <property type="entry name" value="GmrSD_N"/>
    <property type="match status" value="1"/>
</dbReference>
<evidence type="ECO:0000313" key="3">
    <source>
        <dbReference type="EMBL" id="WJJ55358.1"/>
    </source>
</evidence>
<feature type="region of interest" description="Disordered" evidence="1">
    <location>
        <begin position="360"/>
        <end position="403"/>
    </location>
</feature>
<reference evidence="3" key="1">
    <citation type="submission" date="2023-04" db="EMBL/GenBank/DDBJ databases">
        <title>Characterization and genome study of newly isolated Alicyclobacillus-specific phaga.</title>
        <authorList>
            <person name="Shymialevich D."/>
            <person name="Wojcicki M."/>
            <person name="Srednicka P."/>
            <person name="Swider O."/>
        </authorList>
    </citation>
    <scope>NUCLEOTIDE SEQUENCE</scope>
</reference>